<dbReference type="AlphaFoldDB" id="A0AA35V9Y8"/>
<sequence>MNAVGTEMIEQRRWMVLDAIAMQETRDLGEGMILRGVRAYGMPYGAEEVRNDLILLERAKCVTIDKLPGNGGDVWIAKLTRAGLEVRDCHRTVHGVSSHRPLSL</sequence>
<dbReference type="Proteomes" id="UP001176960">
    <property type="component" value="Unassembled WGS sequence"/>
</dbReference>
<reference evidence="1" key="1">
    <citation type="submission" date="2023-03" db="EMBL/GenBank/DDBJ databases">
        <authorList>
            <person name="Cleenwerck I."/>
        </authorList>
    </citation>
    <scope>NUCLEOTIDE SEQUENCE</scope>
    <source>
        <strain evidence="1">LMG 32879</strain>
    </source>
</reference>
<dbReference type="RefSeq" id="WP_289843534.1">
    <property type="nucleotide sequence ID" value="NZ_CATKSH010000006.1"/>
</dbReference>
<proteinExistence type="predicted"/>
<protein>
    <submittedName>
        <fullName evidence="1">Uncharacterized protein</fullName>
    </submittedName>
</protein>
<keyword evidence="2" id="KW-1185">Reference proteome</keyword>
<gene>
    <name evidence="1" type="ORF">LMG32879_001294</name>
</gene>
<organism evidence="1 2">
    <name type="scientific">Brytella acorum</name>
    <dbReference type="NCBI Taxonomy" id="2959299"/>
    <lineage>
        <taxon>Bacteria</taxon>
        <taxon>Pseudomonadati</taxon>
        <taxon>Pseudomonadota</taxon>
        <taxon>Alphaproteobacteria</taxon>
        <taxon>Acetobacterales</taxon>
        <taxon>Acetobacteraceae</taxon>
        <taxon>Brytella</taxon>
    </lineage>
</organism>
<evidence type="ECO:0000313" key="1">
    <source>
        <dbReference type="EMBL" id="CAI9120461.1"/>
    </source>
</evidence>
<accession>A0AA35V9Y8</accession>
<name>A0AA35V9Y8_9PROT</name>
<comment type="caution">
    <text evidence="1">The sequence shown here is derived from an EMBL/GenBank/DDBJ whole genome shotgun (WGS) entry which is preliminary data.</text>
</comment>
<evidence type="ECO:0000313" key="2">
    <source>
        <dbReference type="Proteomes" id="UP001176960"/>
    </source>
</evidence>
<dbReference type="EMBL" id="CATKSH010000006">
    <property type="protein sequence ID" value="CAI9120461.1"/>
    <property type="molecule type" value="Genomic_DNA"/>
</dbReference>